<sequence>MKNTDGSDRLSSLHDSVLSHILGFLDMKQVVHTSLLSKRWRYVWKSVSSLNFDHSFWIKIAQPVGFHPLMAYMAIPPFPRLKYGFMDFVDHILSIHEGSVIDKFNLYGAGCCQKDRVDEWLSTVIRCRIQEIHLDLYTALPQFFFTSSSTTHLKKLLLASIQLPDSNSEGEIMLDCPVLETLILINCHYAYNPSNVFLISAPQLRKLVCRSLHISCTIKLCAPNLISVTCTGSLLRIYHMENISSQELRVTIASQRTNAQELLELLRGLKYATTLDISNCWLSFSDNSDHDKSTNMEKLDVEEPFEFMVQELKIQDLQGNEDEFMVLGILFKHAPYLKTVHITTTRARKSAIRKPLAKFGKKLHSLHTASTSVRIKFVVKTRM</sequence>
<keyword evidence="3" id="KW-1185">Reference proteome</keyword>
<dbReference type="OrthoDB" id="612216at2759"/>
<dbReference type="InterPro" id="IPR036047">
    <property type="entry name" value="F-box-like_dom_sf"/>
</dbReference>
<dbReference type="Pfam" id="PF00646">
    <property type="entry name" value="F-box"/>
    <property type="match status" value="1"/>
</dbReference>
<dbReference type="PROSITE" id="PS50181">
    <property type="entry name" value="FBOX"/>
    <property type="match status" value="1"/>
</dbReference>
<dbReference type="Gene3D" id="1.20.1280.50">
    <property type="match status" value="1"/>
</dbReference>
<evidence type="ECO:0000313" key="2">
    <source>
        <dbReference type="EMBL" id="KAF5194270.1"/>
    </source>
</evidence>
<accession>A0A7J6WCE6</accession>
<name>A0A7J6WCE6_THATH</name>
<dbReference type="SUPFAM" id="SSF52047">
    <property type="entry name" value="RNI-like"/>
    <property type="match status" value="1"/>
</dbReference>
<protein>
    <submittedName>
        <fullName evidence="2">F-box protein</fullName>
    </submittedName>
</protein>
<comment type="caution">
    <text evidence="2">The sequence shown here is derived from an EMBL/GenBank/DDBJ whole genome shotgun (WGS) entry which is preliminary data.</text>
</comment>
<dbReference type="PANTHER" id="PTHR34223:SF51">
    <property type="entry name" value="OS06G0556300 PROTEIN"/>
    <property type="match status" value="1"/>
</dbReference>
<dbReference type="InterPro" id="IPR032675">
    <property type="entry name" value="LRR_dom_sf"/>
</dbReference>
<dbReference type="EMBL" id="JABWDY010018946">
    <property type="protein sequence ID" value="KAF5194270.1"/>
    <property type="molecule type" value="Genomic_DNA"/>
</dbReference>
<dbReference type="CDD" id="cd22160">
    <property type="entry name" value="F-box_AtFBL13-like"/>
    <property type="match status" value="1"/>
</dbReference>
<dbReference type="AlphaFoldDB" id="A0A7J6WCE6"/>
<evidence type="ECO:0000313" key="3">
    <source>
        <dbReference type="Proteomes" id="UP000554482"/>
    </source>
</evidence>
<proteinExistence type="predicted"/>
<dbReference type="InterPro" id="IPR053781">
    <property type="entry name" value="F-box_AtFBL13-like"/>
</dbReference>
<evidence type="ECO:0000259" key="1">
    <source>
        <dbReference type="PROSITE" id="PS50181"/>
    </source>
</evidence>
<organism evidence="2 3">
    <name type="scientific">Thalictrum thalictroides</name>
    <name type="common">Rue-anemone</name>
    <name type="synonym">Anemone thalictroides</name>
    <dbReference type="NCBI Taxonomy" id="46969"/>
    <lineage>
        <taxon>Eukaryota</taxon>
        <taxon>Viridiplantae</taxon>
        <taxon>Streptophyta</taxon>
        <taxon>Embryophyta</taxon>
        <taxon>Tracheophyta</taxon>
        <taxon>Spermatophyta</taxon>
        <taxon>Magnoliopsida</taxon>
        <taxon>Ranunculales</taxon>
        <taxon>Ranunculaceae</taxon>
        <taxon>Thalictroideae</taxon>
        <taxon>Thalictrum</taxon>
    </lineage>
</organism>
<dbReference type="PANTHER" id="PTHR34223">
    <property type="entry name" value="OS11G0201299 PROTEIN"/>
    <property type="match status" value="1"/>
</dbReference>
<feature type="domain" description="F-box" evidence="1">
    <location>
        <begin position="7"/>
        <end position="60"/>
    </location>
</feature>
<dbReference type="SUPFAM" id="SSF81383">
    <property type="entry name" value="F-box domain"/>
    <property type="match status" value="1"/>
</dbReference>
<reference evidence="2 3" key="1">
    <citation type="submission" date="2020-06" db="EMBL/GenBank/DDBJ databases">
        <title>Transcriptomic and genomic resources for Thalictrum thalictroides and T. hernandezii: Facilitating candidate gene discovery in an emerging model plant lineage.</title>
        <authorList>
            <person name="Arias T."/>
            <person name="Riano-Pachon D.M."/>
            <person name="Di Stilio V.S."/>
        </authorList>
    </citation>
    <scope>NUCLEOTIDE SEQUENCE [LARGE SCALE GENOMIC DNA]</scope>
    <source>
        <strain evidence="3">cv. WT478/WT964</strain>
        <tissue evidence="2">Leaves</tissue>
    </source>
</reference>
<gene>
    <name evidence="2" type="ORF">FRX31_016144</name>
</gene>
<dbReference type="InterPro" id="IPR001810">
    <property type="entry name" value="F-box_dom"/>
</dbReference>
<dbReference type="Gene3D" id="3.80.10.10">
    <property type="entry name" value="Ribonuclease Inhibitor"/>
    <property type="match status" value="1"/>
</dbReference>
<dbReference type="InterPro" id="IPR053197">
    <property type="entry name" value="F-box_SCFL_complex_component"/>
</dbReference>
<dbReference type="Proteomes" id="UP000554482">
    <property type="component" value="Unassembled WGS sequence"/>
</dbReference>